<dbReference type="Gene3D" id="2.130.10.10">
    <property type="entry name" value="YVTN repeat-like/Quinoprotein amine dehydrogenase"/>
    <property type="match status" value="1"/>
</dbReference>
<dbReference type="SUPFAM" id="SSF50978">
    <property type="entry name" value="WD40 repeat-like"/>
    <property type="match status" value="1"/>
</dbReference>
<protein>
    <submittedName>
        <fullName evidence="1">Uncharacterized protein</fullName>
    </submittedName>
</protein>
<organism evidence="1">
    <name type="scientific">Vibrio coralliilyticus</name>
    <dbReference type="NCBI Taxonomy" id="190893"/>
    <lineage>
        <taxon>Bacteria</taxon>
        <taxon>Pseudomonadati</taxon>
        <taxon>Pseudomonadota</taxon>
        <taxon>Gammaproteobacteria</taxon>
        <taxon>Vibrionales</taxon>
        <taxon>Vibrionaceae</taxon>
        <taxon>Vibrio</taxon>
    </lineage>
</organism>
<gene>
    <name evidence="1" type="ORF">TW71_08505</name>
</gene>
<dbReference type="SMART" id="SM00320">
    <property type="entry name" value="WD40"/>
    <property type="match status" value="3"/>
</dbReference>
<dbReference type="InterPro" id="IPR015943">
    <property type="entry name" value="WD40/YVTN_repeat-like_dom_sf"/>
</dbReference>
<proteinExistence type="predicted"/>
<dbReference type="InterPro" id="IPR036322">
    <property type="entry name" value="WD40_repeat_dom_sf"/>
</dbReference>
<comment type="caution">
    <text evidence="1">The sequence shown here is derived from an EMBL/GenBank/DDBJ whole genome shotgun (WGS) entry which is preliminary data.</text>
</comment>
<reference evidence="1" key="1">
    <citation type="journal article" date="2015" name="BMC Genomics">
        <title>Genome mining reveals unlocked bioactive potential of marine Gram-negative bacteria.</title>
        <authorList>
            <person name="Machado H."/>
            <person name="Sonnenschein E.C."/>
            <person name="Melchiorsen J."/>
            <person name="Gram L."/>
        </authorList>
    </citation>
    <scope>NUCLEOTIDE SEQUENCE</scope>
    <source>
        <strain evidence="1">S2052</strain>
    </source>
</reference>
<dbReference type="AlphaFoldDB" id="A0A837G9N3"/>
<evidence type="ECO:0000313" key="1">
    <source>
        <dbReference type="EMBL" id="KJY74960.1"/>
    </source>
</evidence>
<dbReference type="RefSeq" id="WP_045985561.1">
    <property type="nucleotide sequence ID" value="NZ_CP063053.1"/>
</dbReference>
<sequence>MKEAKFYAVGAHLDANTSSPLRSQIDRKYLVEWGLGKTYKVICEDEDHVREFERHSAPLTGVTKLYFSTRMFLTMAEDREVHVCANTGRLLHTLTGHTGSIMGTIELTDKRLLTVGEQSEIKLWNPKNGQNLATIPAKVNALSAIKMFHQSPHFAVSEANSVSIWNYEGERVTMLDDVKTEITDVLNLSGGRWLVNAMNTTPGIWNRSGQRICDFRFHFDFRQDLLELDDHRLLIKEPNERLSLWDEQGGKISHHEPSDALASLFSDLQEDFKTAERHFLDHPNVGDYPHIRNPVGNKGSVLCARDEIEEQQLDLEDPMRKRFWDFFNRPLFDPIKTALKEQIRRSREALTSLEAQRHAMQAQIEDHQNRRRKHALLSLAGLVLAAIGAVLTYAASHRTEWVLDLARAVLDMQRASPSNAAMVATTSLGLATGVCALLCLASFSGNRKQKRLQHQKEENLALLDTLPDIVTSLIDNIKTYRRRILKQIPVMQDRHIFNGVLIREEMQSIVHGKLEQMARDECGLEKEDIIYTDHQAIVLKDWALIQDQGRRKQVMSKLNTNNENSFWSASGEMLFAVQFIQYIFLTEDKVDVFTTYYDFISNRCLGREANAFYYKDVTNIAKREVERKGQSTFNASDVSATEIALSVASGEKIRLTILNEDSASALADSAKDNENLSIPERLERLKAQRHDFQEDTSMSEEEKQDELDVIESQISDLQNQVLEQNVEKISSKADEAIKNIRAQLQQHKQYEMSHEALNESVS</sequence>
<accession>A0A837G9N3</accession>
<dbReference type="EMBL" id="JXXR01000008">
    <property type="protein sequence ID" value="KJY74960.1"/>
    <property type="molecule type" value="Genomic_DNA"/>
</dbReference>
<name>A0A837G9N3_9VIBR</name>
<dbReference type="InterPro" id="IPR001680">
    <property type="entry name" value="WD40_rpt"/>
</dbReference>